<keyword evidence="3 8" id="KW-0378">Hydrolase</keyword>
<sequence length="410" mass="48150">MDLRLKKVIVIFFVFLLSFIAIMIFSEYRNIDKLREEYPNLSEKAYEYRKDILKVWAIGLIFRFAVPILFLTTKLSQNISIKTGYKRGLIMSGFSYGIIFFGIMFLINLPLNYYSSFYLGHKYGLSNQTLLRWFELNIKGFLVNDFIIALFLWIPYYIIFKSPKTWWIHMGLLIIPIIIFMVFISPFIVDPIFNKYTSIENESLGHEISSLLKRASISDAKIYKVDKSKDTKTMNAYMTGISKSKRIVLWDTTINNLNQKEVLSITAHEIGHYVEGHIWKNIIVSSFGTLLIMYLIYLSANWILNHSYGVFGFRNIYNYASVPLFILLLNFYTFIGSPIMNQISRTMEVEADAYEIILTEDRESAISAMEKLYKQSLGIPRTSKLYKIWYHTHPTLEDRIEFYKSYPLEK</sequence>
<feature type="transmembrane region" description="Helical" evidence="9">
    <location>
        <begin position="316"/>
        <end position="335"/>
    </location>
</feature>
<evidence type="ECO:0000256" key="2">
    <source>
        <dbReference type="ARBA" id="ARBA00022723"/>
    </source>
</evidence>
<feature type="active site" description="Proton donor" evidence="6">
    <location>
        <position position="352"/>
    </location>
</feature>
<evidence type="ECO:0000256" key="6">
    <source>
        <dbReference type="PIRSR" id="PIRSR627057-1"/>
    </source>
</evidence>
<keyword evidence="1 8" id="KW-0645">Protease</keyword>
<dbReference type="Proteomes" id="UP000601522">
    <property type="component" value="Unassembled WGS sequence"/>
</dbReference>
<feature type="binding site" evidence="7">
    <location>
        <position position="268"/>
    </location>
    <ligand>
        <name>Zn(2+)</name>
        <dbReference type="ChEBI" id="CHEBI:29105"/>
        <note>catalytic</note>
    </ligand>
</feature>
<evidence type="ECO:0000259" key="11">
    <source>
        <dbReference type="Pfam" id="PF16491"/>
    </source>
</evidence>
<dbReference type="GO" id="GO:0071586">
    <property type="term" value="P:CAAX-box protein processing"/>
    <property type="evidence" value="ECO:0007669"/>
    <property type="project" value="InterPro"/>
</dbReference>
<feature type="binding site" evidence="7">
    <location>
        <position position="348"/>
    </location>
    <ligand>
        <name>Zn(2+)</name>
        <dbReference type="ChEBI" id="CHEBI:29105"/>
        <note>catalytic</note>
    </ligand>
</feature>
<organism evidence="12 13">
    <name type="scientific">Wansuia hejianensis</name>
    <dbReference type="NCBI Taxonomy" id="2763667"/>
    <lineage>
        <taxon>Bacteria</taxon>
        <taxon>Bacillati</taxon>
        <taxon>Bacillota</taxon>
        <taxon>Clostridia</taxon>
        <taxon>Lachnospirales</taxon>
        <taxon>Lachnospiraceae</taxon>
        <taxon>Wansuia</taxon>
    </lineage>
</organism>
<feature type="domain" description="CAAX prenyl protease 1 N-terminal" evidence="11">
    <location>
        <begin position="43"/>
        <end position="195"/>
    </location>
</feature>
<feature type="transmembrane region" description="Helical" evidence="9">
    <location>
        <begin position="52"/>
        <end position="73"/>
    </location>
</feature>
<evidence type="ECO:0000256" key="8">
    <source>
        <dbReference type="RuleBase" id="RU003983"/>
    </source>
</evidence>
<evidence type="ECO:0000256" key="9">
    <source>
        <dbReference type="SAM" id="Phobius"/>
    </source>
</evidence>
<feature type="transmembrane region" description="Helical" evidence="9">
    <location>
        <begin position="93"/>
        <end position="120"/>
    </location>
</feature>
<dbReference type="CDD" id="cd07343">
    <property type="entry name" value="M48A_Zmpste24p_like"/>
    <property type="match status" value="1"/>
</dbReference>
<evidence type="ECO:0000256" key="3">
    <source>
        <dbReference type="ARBA" id="ARBA00022801"/>
    </source>
</evidence>
<feature type="transmembrane region" description="Helical" evidence="9">
    <location>
        <begin position="282"/>
        <end position="304"/>
    </location>
</feature>
<dbReference type="GO" id="GO:0046872">
    <property type="term" value="F:metal ion binding"/>
    <property type="evidence" value="ECO:0007669"/>
    <property type="project" value="UniProtKB-KW"/>
</dbReference>
<dbReference type="InterPro" id="IPR027057">
    <property type="entry name" value="CAXX_Prtase_1"/>
</dbReference>
<dbReference type="InterPro" id="IPR032456">
    <property type="entry name" value="Peptidase_M48_N"/>
</dbReference>
<evidence type="ECO:0000256" key="7">
    <source>
        <dbReference type="PIRSR" id="PIRSR627057-2"/>
    </source>
</evidence>
<keyword evidence="4 7" id="KW-0862">Zinc</keyword>
<dbReference type="RefSeq" id="WP_249322593.1">
    <property type="nucleotide sequence ID" value="NZ_JACRTK010000001.1"/>
</dbReference>
<feature type="transmembrane region" description="Helical" evidence="9">
    <location>
        <begin position="6"/>
        <end position="25"/>
    </location>
</feature>
<comment type="caution">
    <text evidence="12">The sequence shown here is derived from an EMBL/GenBank/DDBJ whole genome shotgun (WGS) entry which is preliminary data.</text>
</comment>
<comment type="similarity">
    <text evidence="8">Belongs to the peptidase M48 family.</text>
</comment>
<proteinExistence type="inferred from homology"/>
<name>A0A926EYA5_9FIRM</name>
<reference evidence="12 13" key="1">
    <citation type="submission" date="2020-08" db="EMBL/GenBank/DDBJ databases">
        <title>Genome public.</title>
        <authorList>
            <person name="Liu C."/>
            <person name="Sun Q."/>
        </authorList>
    </citation>
    <scope>NUCLEOTIDE SEQUENCE [LARGE SCALE GENOMIC DNA]</scope>
    <source>
        <strain evidence="12 13">NSJ-26</strain>
    </source>
</reference>
<evidence type="ECO:0000313" key="13">
    <source>
        <dbReference type="Proteomes" id="UP000601522"/>
    </source>
</evidence>
<dbReference type="PANTHER" id="PTHR10120">
    <property type="entry name" value="CAAX PRENYL PROTEASE 1"/>
    <property type="match status" value="1"/>
</dbReference>
<dbReference type="EMBL" id="JACRTK010000001">
    <property type="protein sequence ID" value="MBC8589776.1"/>
    <property type="molecule type" value="Genomic_DNA"/>
</dbReference>
<dbReference type="GO" id="GO:0004222">
    <property type="term" value="F:metalloendopeptidase activity"/>
    <property type="evidence" value="ECO:0007669"/>
    <property type="project" value="InterPro"/>
</dbReference>
<feature type="active site" evidence="6">
    <location>
        <position position="269"/>
    </location>
</feature>
<accession>A0A926EYA5</accession>
<keyword evidence="2 7" id="KW-0479">Metal-binding</keyword>
<feature type="binding site" evidence="7">
    <location>
        <position position="272"/>
    </location>
    <ligand>
        <name>Zn(2+)</name>
        <dbReference type="ChEBI" id="CHEBI:29105"/>
        <note>catalytic</note>
    </ligand>
</feature>
<keyword evidence="5 8" id="KW-0482">Metalloprotease</keyword>
<feature type="transmembrane region" description="Helical" evidence="9">
    <location>
        <begin position="166"/>
        <end position="189"/>
    </location>
</feature>
<evidence type="ECO:0000313" key="12">
    <source>
        <dbReference type="EMBL" id="MBC8589776.1"/>
    </source>
</evidence>
<keyword evidence="13" id="KW-1185">Reference proteome</keyword>
<dbReference type="Pfam" id="PF16491">
    <property type="entry name" value="Peptidase_M48_N"/>
    <property type="match status" value="1"/>
</dbReference>
<evidence type="ECO:0000259" key="10">
    <source>
        <dbReference type="Pfam" id="PF01435"/>
    </source>
</evidence>
<dbReference type="InterPro" id="IPR001915">
    <property type="entry name" value="Peptidase_M48"/>
</dbReference>
<comment type="cofactor">
    <cofactor evidence="7 8">
        <name>Zn(2+)</name>
        <dbReference type="ChEBI" id="CHEBI:29105"/>
    </cofactor>
    <text evidence="7 8">Binds 1 zinc ion per subunit.</text>
</comment>
<dbReference type="AlphaFoldDB" id="A0A926EYA5"/>
<feature type="transmembrane region" description="Helical" evidence="9">
    <location>
        <begin position="141"/>
        <end position="160"/>
    </location>
</feature>
<dbReference type="Pfam" id="PF01435">
    <property type="entry name" value="Peptidase_M48"/>
    <property type="match status" value="1"/>
</dbReference>
<protein>
    <submittedName>
        <fullName evidence="12">M48 family metallopeptidase</fullName>
    </submittedName>
</protein>
<evidence type="ECO:0000256" key="1">
    <source>
        <dbReference type="ARBA" id="ARBA00022670"/>
    </source>
</evidence>
<gene>
    <name evidence="12" type="ORF">H8689_01270</name>
</gene>
<keyword evidence="9" id="KW-1133">Transmembrane helix</keyword>
<feature type="domain" description="Peptidase M48" evidence="10">
    <location>
        <begin position="200"/>
        <end position="402"/>
    </location>
</feature>
<keyword evidence="9" id="KW-0812">Transmembrane</keyword>
<dbReference type="Gene3D" id="3.30.2010.10">
    <property type="entry name" value="Metalloproteases ('zincins'), catalytic domain"/>
    <property type="match status" value="1"/>
</dbReference>
<evidence type="ECO:0000256" key="5">
    <source>
        <dbReference type="ARBA" id="ARBA00023049"/>
    </source>
</evidence>
<evidence type="ECO:0000256" key="4">
    <source>
        <dbReference type="ARBA" id="ARBA00022833"/>
    </source>
</evidence>
<keyword evidence="9" id="KW-0472">Membrane</keyword>